<dbReference type="PANTHER" id="PTHR30221:SF1">
    <property type="entry name" value="SMALL-CONDUCTANCE MECHANOSENSITIVE CHANNEL"/>
    <property type="match status" value="1"/>
</dbReference>
<keyword evidence="6" id="KW-0813">Transport</keyword>
<comment type="function">
    <text evidence="6">Mechanosensitive channel that participates in the regulation of osmotic pressure changes within the cell, opening in response to stretch forces in the membrane lipid bilayer, without the need for other proteins. Contributes to normal resistance to hypoosmotic shock. Forms an ion channel of 1.0 nanosiemens conductance with a slight preference for anions.</text>
</comment>
<feature type="region of interest" description="Disordered" evidence="7">
    <location>
        <begin position="1"/>
        <end position="40"/>
    </location>
</feature>
<keyword evidence="6" id="KW-0406">Ion transport</keyword>
<accession>I4VTL3</accession>
<sequence length="360" mass="39912">MTEPPPRSLDTSAGAPAAGDEQVQRALRQRPREPGRIAPAAPLPGRHKLWLGGYALALIVLAVVFYVLRLHPPDFAASYVPLLRRATVGAMAIVLTLALAKLVGVYAIERAETAVTRYNLRRILRLLVYVVLAAIVVSVLFANWYAAAASLGLISLVLGFALQTPITSFIGWVYILAREPYRVGDRISIGEATGDVIEVTYLDTTLWEVGGPYVSTDHPSGRLVKFPNSNVLTSTIYNYSWPVFPYIWNEISFQVAYNSDLEFVGRVMRDAAEAELGEAMIERVRVFRDILSSTPVGEVQVHERPSVLFRVNANTWIDAIVRYVVDPKQAGSVKSRLIAVMLERLNAQPERVRFPKGDNR</sequence>
<feature type="transmembrane region" description="Helical" evidence="6">
    <location>
        <begin position="153"/>
        <end position="177"/>
    </location>
</feature>
<comment type="caution">
    <text evidence="9">The sequence shown here is derived from an EMBL/GenBank/DDBJ whole genome shotgun (WGS) entry which is preliminary data.</text>
</comment>
<evidence type="ECO:0000256" key="7">
    <source>
        <dbReference type="SAM" id="MobiDB-lite"/>
    </source>
</evidence>
<dbReference type="Pfam" id="PF00924">
    <property type="entry name" value="MS_channel_2nd"/>
    <property type="match status" value="1"/>
</dbReference>
<feature type="transmembrane region" description="Helical" evidence="6">
    <location>
        <begin position="126"/>
        <end position="147"/>
    </location>
</feature>
<reference evidence="9 10" key="1">
    <citation type="journal article" date="2012" name="J. Bacteriol.">
        <title>Genome sequences for six rhodanobacter strains, isolated from soils and the terrestrial subsurface, with variable denitrification capabilities.</title>
        <authorList>
            <person name="Kostka J.E."/>
            <person name="Green S.J."/>
            <person name="Rishishwar L."/>
            <person name="Prakash O."/>
            <person name="Katz L.S."/>
            <person name="Marino-Ramirez L."/>
            <person name="Jordan I.K."/>
            <person name="Munk C."/>
            <person name="Ivanova N."/>
            <person name="Mikhailova N."/>
            <person name="Watson D.B."/>
            <person name="Brown S.D."/>
            <person name="Palumbo A.V."/>
            <person name="Brooks S.C."/>
        </authorList>
    </citation>
    <scope>NUCLEOTIDE SEQUENCE [LARGE SCALE GENOMIC DNA]</scope>
    <source>
        <strain evidence="10">Jip2T</strain>
    </source>
</reference>
<name>I4VTL3_9GAMM</name>
<feature type="domain" description="Mechanosensitive ion channel MscS" evidence="8">
    <location>
        <begin position="165"/>
        <end position="240"/>
    </location>
</feature>
<gene>
    <name evidence="9" type="ORF">UU9_07109</name>
</gene>
<dbReference type="InterPro" id="IPR006685">
    <property type="entry name" value="MscS_channel_2nd"/>
</dbReference>
<evidence type="ECO:0000256" key="6">
    <source>
        <dbReference type="RuleBase" id="RU369025"/>
    </source>
</evidence>
<protein>
    <recommendedName>
        <fullName evidence="6">Small-conductance mechanosensitive channel</fullName>
    </recommendedName>
</protein>
<keyword evidence="6" id="KW-0407">Ion channel</keyword>
<dbReference type="InterPro" id="IPR045275">
    <property type="entry name" value="MscS_archaea/bacteria_type"/>
</dbReference>
<feature type="transmembrane region" description="Helical" evidence="6">
    <location>
        <begin position="88"/>
        <end position="106"/>
    </location>
</feature>
<dbReference type="GO" id="GO:0008381">
    <property type="term" value="F:mechanosensitive monoatomic ion channel activity"/>
    <property type="evidence" value="ECO:0007669"/>
    <property type="project" value="InterPro"/>
</dbReference>
<dbReference type="InterPro" id="IPR023408">
    <property type="entry name" value="MscS_beta-dom_sf"/>
</dbReference>
<comment type="similarity">
    <text evidence="6">Belongs to the MscS (TC 1.A.23) family.</text>
</comment>
<dbReference type="InterPro" id="IPR010920">
    <property type="entry name" value="LSM_dom_sf"/>
</dbReference>
<keyword evidence="2" id="KW-1003">Cell membrane</keyword>
<dbReference type="OrthoDB" id="3376472at2"/>
<evidence type="ECO:0000313" key="9">
    <source>
        <dbReference type="EMBL" id="EIL90554.1"/>
    </source>
</evidence>
<keyword evidence="3 6" id="KW-0812">Transmembrane</keyword>
<evidence type="ECO:0000256" key="4">
    <source>
        <dbReference type="ARBA" id="ARBA00022989"/>
    </source>
</evidence>
<organism evidence="9 10">
    <name type="scientific">Rhodanobacter fulvus Jip2</name>
    <dbReference type="NCBI Taxonomy" id="1163408"/>
    <lineage>
        <taxon>Bacteria</taxon>
        <taxon>Pseudomonadati</taxon>
        <taxon>Pseudomonadota</taxon>
        <taxon>Gammaproteobacteria</taxon>
        <taxon>Lysobacterales</taxon>
        <taxon>Rhodanobacteraceae</taxon>
        <taxon>Rhodanobacter</taxon>
    </lineage>
</organism>
<dbReference type="RefSeq" id="WP_007081060.1">
    <property type="nucleotide sequence ID" value="NZ_AJXU01000028.1"/>
</dbReference>
<evidence type="ECO:0000259" key="8">
    <source>
        <dbReference type="Pfam" id="PF00924"/>
    </source>
</evidence>
<dbReference type="AlphaFoldDB" id="I4VTL3"/>
<dbReference type="Proteomes" id="UP000004210">
    <property type="component" value="Unassembled WGS sequence"/>
</dbReference>
<evidence type="ECO:0000256" key="5">
    <source>
        <dbReference type="ARBA" id="ARBA00023136"/>
    </source>
</evidence>
<keyword evidence="4 6" id="KW-1133">Transmembrane helix</keyword>
<dbReference type="Gene3D" id="2.30.30.60">
    <property type="match status" value="1"/>
</dbReference>
<dbReference type="EMBL" id="AJXU01000028">
    <property type="protein sequence ID" value="EIL90554.1"/>
    <property type="molecule type" value="Genomic_DNA"/>
</dbReference>
<evidence type="ECO:0000313" key="10">
    <source>
        <dbReference type="Proteomes" id="UP000004210"/>
    </source>
</evidence>
<dbReference type="Gene3D" id="3.30.70.100">
    <property type="match status" value="1"/>
</dbReference>
<dbReference type="PANTHER" id="PTHR30221">
    <property type="entry name" value="SMALL-CONDUCTANCE MECHANOSENSITIVE CHANNEL"/>
    <property type="match status" value="1"/>
</dbReference>
<comment type="subcellular location">
    <subcellularLocation>
        <location evidence="6">Cell inner membrane</location>
        <topology evidence="6">Multi-pass membrane protein</topology>
    </subcellularLocation>
    <subcellularLocation>
        <location evidence="1">Cell membrane</location>
        <topology evidence="1">Multi-pass membrane protein</topology>
    </subcellularLocation>
</comment>
<dbReference type="PATRIC" id="fig|1163408.3.peg.1448"/>
<evidence type="ECO:0000256" key="2">
    <source>
        <dbReference type="ARBA" id="ARBA00022475"/>
    </source>
</evidence>
<proteinExistence type="inferred from homology"/>
<dbReference type="SUPFAM" id="SSF50182">
    <property type="entry name" value="Sm-like ribonucleoproteins"/>
    <property type="match status" value="1"/>
</dbReference>
<feature type="transmembrane region" description="Helical" evidence="6">
    <location>
        <begin position="49"/>
        <end position="68"/>
    </location>
</feature>
<dbReference type="GO" id="GO:0005886">
    <property type="term" value="C:plasma membrane"/>
    <property type="evidence" value="ECO:0007669"/>
    <property type="project" value="UniProtKB-SubCell"/>
</dbReference>
<dbReference type="eggNOG" id="COG0668">
    <property type="taxonomic scope" value="Bacteria"/>
</dbReference>
<comment type="subunit">
    <text evidence="6">Homoheptamer.</text>
</comment>
<dbReference type="SUPFAM" id="SSF82689">
    <property type="entry name" value="Mechanosensitive channel protein MscS (YggB), C-terminal domain"/>
    <property type="match status" value="1"/>
</dbReference>
<dbReference type="STRING" id="1163408.UU9_07109"/>
<keyword evidence="5 6" id="KW-0472">Membrane</keyword>
<evidence type="ECO:0000256" key="3">
    <source>
        <dbReference type="ARBA" id="ARBA00022692"/>
    </source>
</evidence>
<evidence type="ECO:0000256" key="1">
    <source>
        <dbReference type="ARBA" id="ARBA00004651"/>
    </source>
</evidence>
<dbReference type="InterPro" id="IPR011066">
    <property type="entry name" value="MscS_channel_C_sf"/>
</dbReference>
<keyword evidence="10" id="KW-1185">Reference proteome</keyword>
<keyword evidence="6" id="KW-0997">Cell inner membrane</keyword>